<evidence type="ECO:0000256" key="2">
    <source>
        <dbReference type="ARBA" id="ARBA00023163"/>
    </source>
</evidence>
<sequence>MSQATRSAPSRSTASGGVWSASEHERFLEAMRLFPQGPWRVITEFIGTRSIKQVQTHAQKYQQKLLRHQRGLRKRKNKSSRHEHRLDEITREQFINGHIVRQSAIFPVTALSPRSPSGDVDAHSSNLLKTQLPQTMTAPSLPAFHPRPTYYEEMPPHSTFTHIEPLPFRHVQPAQARDWNEPDLQVLMETLEIVMY</sequence>
<dbReference type="CDD" id="cd00167">
    <property type="entry name" value="SANT"/>
    <property type="match status" value="1"/>
</dbReference>
<proteinExistence type="predicted"/>
<dbReference type="GO" id="GO:0003677">
    <property type="term" value="F:DNA binding"/>
    <property type="evidence" value="ECO:0007669"/>
    <property type="project" value="InterPro"/>
</dbReference>
<dbReference type="EMBL" id="SPLM01000109">
    <property type="protein sequence ID" value="TMW59673.1"/>
    <property type="molecule type" value="Genomic_DNA"/>
</dbReference>
<evidence type="ECO:0000259" key="5">
    <source>
        <dbReference type="PROSITE" id="PS51294"/>
    </source>
</evidence>
<evidence type="ECO:0000259" key="4">
    <source>
        <dbReference type="PROSITE" id="PS50090"/>
    </source>
</evidence>
<dbReference type="Gene3D" id="1.10.10.60">
    <property type="entry name" value="Homeodomain-like"/>
    <property type="match status" value="1"/>
</dbReference>
<dbReference type="NCBIfam" id="TIGR01557">
    <property type="entry name" value="myb_SHAQKYF"/>
    <property type="match status" value="1"/>
</dbReference>
<keyword evidence="7" id="KW-1185">Reference proteome</keyword>
<dbReference type="SUPFAM" id="SSF46689">
    <property type="entry name" value="Homeodomain-like"/>
    <property type="match status" value="1"/>
</dbReference>
<name>A0A8K1CB00_PYTOL</name>
<reference evidence="6" key="1">
    <citation type="submission" date="2019-03" db="EMBL/GenBank/DDBJ databases">
        <title>Long read genome sequence of the mycoparasitic Pythium oligandrum ATCC 38472 isolated from sugarbeet rhizosphere.</title>
        <authorList>
            <person name="Gaulin E."/>
        </authorList>
    </citation>
    <scope>NUCLEOTIDE SEQUENCE</scope>
    <source>
        <strain evidence="6">ATCC 38472_TT</strain>
    </source>
</reference>
<dbReference type="SMART" id="SM00717">
    <property type="entry name" value="SANT"/>
    <property type="match status" value="1"/>
</dbReference>
<dbReference type="InterPro" id="IPR009057">
    <property type="entry name" value="Homeodomain-like_sf"/>
</dbReference>
<dbReference type="InterPro" id="IPR017930">
    <property type="entry name" value="Myb_dom"/>
</dbReference>
<keyword evidence="3" id="KW-0539">Nucleus</keyword>
<dbReference type="PROSITE" id="PS51294">
    <property type="entry name" value="HTH_MYB"/>
    <property type="match status" value="1"/>
</dbReference>
<organism evidence="6 7">
    <name type="scientific">Pythium oligandrum</name>
    <name type="common">Mycoparasitic fungus</name>
    <dbReference type="NCBI Taxonomy" id="41045"/>
    <lineage>
        <taxon>Eukaryota</taxon>
        <taxon>Sar</taxon>
        <taxon>Stramenopiles</taxon>
        <taxon>Oomycota</taxon>
        <taxon>Peronosporomycetes</taxon>
        <taxon>Pythiales</taxon>
        <taxon>Pythiaceae</taxon>
        <taxon>Pythium</taxon>
    </lineage>
</organism>
<feature type="domain" description="HTH myb-type" evidence="5">
    <location>
        <begin position="11"/>
        <end position="66"/>
    </location>
</feature>
<accession>A0A8K1CB00</accession>
<dbReference type="PANTHER" id="PTHR12802">
    <property type="entry name" value="SWI/SNF COMPLEX-RELATED"/>
    <property type="match status" value="1"/>
</dbReference>
<feature type="domain" description="Myb-like" evidence="4">
    <location>
        <begin position="11"/>
        <end position="62"/>
    </location>
</feature>
<dbReference type="AlphaFoldDB" id="A0A8K1CB00"/>
<dbReference type="Pfam" id="PF00249">
    <property type="entry name" value="Myb_DNA-binding"/>
    <property type="match status" value="1"/>
</dbReference>
<evidence type="ECO:0000256" key="3">
    <source>
        <dbReference type="ARBA" id="ARBA00023242"/>
    </source>
</evidence>
<protein>
    <submittedName>
        <fullName evidence="6">Uncharacterized protein</fullName>
    </submittedName>
</protein>
<dbReference type="OrthoDB" id="72460at2759"/>
<evidence type="ECO:0000313" key="7">
    <source>
        <dbReference type="Proteomes" id="UP000794436"/>
    </source>
</evidence>
<evidence type="ECO:0000256" key="1">
    <source>
        <dbReference type="ARBA" id="ARBA00023015"/>
    </source>
</evidence>
<dbReference type="PANTHER" id="PTHR12802:SF155">
    <property type="entry name" value="DEUBIQUITINASE MYSM1"/>
    <property type="match status" value="1"/>
</dbReference>
<dbReference type="Proteomes" id="UP000794436">
    <property type="component" value="Unassembled WGS sequence"/>
</dbReference>
<dbReference type="InterPro" id="IPR001005">
    <property type="entry name" value="SANT/Myb"/>
</dbReference>
<evidence type="ECO:0000313" key="6">
    <source>
        <dbReference type="EMBL" id="TMW59673.1"/>
    </source>
</evidence>
<gene>
    <name evidence="6" type="ORF">Poli38472_004742</name>
</gene>
<keyword evidence="2" id="KW-0804">Transcription</keyword>
<dbReference type="InterPro" id="IPR006447">
    <property type="entry name" value="Myb_dom_plants"/>
</dbReference>
<comment type="caution">
    <text evidence="6">The sequence shown here is derived from an EMBL/GenBank/DDBJ whole genome shotgun (WGS) entry which is preliminary data.</text>
</comment>
<keyword evidence="1" id="KW-0805">Transcription regulation</keyword>
<dbReference type="PROSITE" id="PS50090">
    <property type="entry name" value="MYB_LIKE"/>
    <property type="match status" value="1"/>
</dbReference>